<reference evidence="2" key="1">
    <citation type="submission" date="2017-09" db="EMBL/GenBank/DDBJ databases">
        <title>Genome evolution observed in wild isolates of Caulobacter crescentus.</title>
        <authorList>
            <person name="Ely B."/>
            <person name="Wilson K."/>
            <person name="Scott D."/>
        </authorList>
    </citation>
    <scope>NUCLEOTIDE SEQUENCE [LARGE SCALE GENOMIC DNA]</scope>
    <source>
        <strain evidence="2">CB13b1a</strain>
    </source>
</reference>
<dbReference type="EMBL" id="CP023315">
    <property type="protein sequence ID" value="ATC32174.1"/>
    <property type="molecule type" value="Genomic_DNA"/>
</dbReference>
<gene>
    <name evidence="1" type="ORF">CA606_07300</name>
</gene>
<organism evidence="1 2">
    <name type="scientific">Caulobacter vibrioides</name>
    <name type="common">Caulobacter crescentus</name>
    <dbReference type="NCBI Taxonomy" id="155892"/>
    <lineage>
        <taxon>Bacteria</taxon>
        <taxon>Pseudomonadati</taxon>
        <taxon>Pseudomonadota</taxon>
        <taxon>Alphaproteobacteria</taxon>
        <taxon>Caulobacterales</taxon>
        <taxon>Caulobacteraceae</taxon>
        <taxon>Caulobacter</taxon>
    </lineage>
</organism>
<dbReference type="Gene3D" id="1.50.10.20">
    <property type="match status" value="1"/>
</dbReference>
<dbReference type="SUPFAM" id="SSF48239">
    <property type="entry name" value="Terpenoid cyclases/Protein prenyltransferases"/>
    <property type="match status" value="1"/>
</dbReference>
<dbReference type="RefSeq" id="WP_096051610.1">
    <property type="nucleotide sequence ID" value="NZ_CP023315.3"/>
</dbReference>
<protein>
    <submittedName>
        <fullName evidence="1">Uncharacterized protein</fullName>
    </submittedName>
</protein>
<dbReference type="InterPro" id="IPR008930">
    <property type="entry name" value="Terpenoid_cyclase/PrenylTrfase"/>
</dbReference>
<evidence type="ECO:0000313" key="1">
    <source>
        <dbReference type="EMBL" id="ATC32174.1"/>
    </source>
</evidence>
<proteinExistence type="predicted"/>
<dbReference type="Proteomes" id="UP000217311">
    <property type="component" value="Chromosome"/>
</dbReference>
<dbReference type="AlphaFoldDB" id="A0A290MJD9"/>
<accession>A0A290MJD9</accession>
<evidence type="ECO:0000313" key="2">
    <source>
        <dbReference type="Proteomes" id="UP000217311"/>
    </source>
</evidence>
<sequence length="585" mass="64876">MFNLIVSGNGETWEGSSLTFSLDRFGEYAGEEGGSIDINTAEGLQALETMPTLLMYEVGASGPNVRTVRHGRLRNIVRRGGVLNFTFQPDAQHAYLPRADVLLAATELHIEPFEQHRTHWAIKDGDIPIDVLARGAPELPQRTVAVVAAQYAEALEEGTRREVRELEAELEEFPPSLERALAFVPSRLLEKATPEFYPILGVEPRTAEGRRAVEAVLARHSDERPSIEWWFSLAWFLDLYGSRTEAVTLRAAESECASYLASLSSAPPGSLPAEHLAYPLWRAARSRGLATRLRREVAMVLDRLARMQDAQGYWMDAVDGATPDLRATALATVALQRLGDDRYHDATERAVDWLVEQVQAESGAFPRHPGEAPDIVATLVSLEAVHRAGAAEDIAHVVNAAETWLMSAQTARGGWAAEGWPDDLLAACVVDYISSRREMLPQVDGFFLMARDFMRKAEDWALEGGANNRRLAAIASVHAVEMFLYGVFERRDDLALSAFRENGQETLGVREALRALQDALQRIGTLRAPARLPHRDNLSSLVGRRDGIIHRAHEISATELADGMSHARRFIERYGKELLDLNILQ</sequence>
<name>A0A290MJD9_CAUVI</name>